<dbReference type="EMBL" id="BPFH01000006">
    <property type="protein sequence ID" value="GIT96585.1"/>
    <property type="molecule type" value="Genomic_DNA"/>
</dbReference>
<dbReference type="Gene3D" id="3.30.200.20">
    <property type="entry name" value="Phosphorylase Kinase, domain 1"/>
    <property type="match status" value="1"/>
</dbReference>
<evidence type="ECO:0000259" key="1">
    <source>
        <dbReference type="Pfam" id="PF01636"/>
    </source>
</evidence>
<dbReference type="SUPFAM" id="SSF56112">
    <property type="entry name" value="Protein kinase-like (PK-like)"/>
    <property type="match status" value="1"/>
</dbReference>
<dbReference type="Pfam" id="PF01636">
    <property type="entry name" value="APH"/>
    <property type="match status" value="1"/>
</dbReference>
<accession>A0ABQ4NQM6</accession>
<dbReference type="InterPro" id="IPR002575">
    <property type="entry name" value="Aminoglycoside_PTrfase"/>
</dbReference>
<evidence type="ECO:0000313" key="2">
    <source>
        <dbReference type="EMBL" id="GIT96585.1"/>
    </source>
</evidence>
<dbReference type="Proteomes" id="UP000786693">
    <property type="component" value="Unassembled WGS sequence"/>
</dbReference>
<dbReference type="InterPro" id="IPR011009">
    <property type="entry name" value="Kinase-like_dom_sf"/>
</dbReference>
<feature type="domain" description="Aminoglycoside phosphotransferase" evidence="1">
    <location>
        <begin position="25"/>
        <end position="244"/>
    </location>
</feature>
<dbReference type="Gene3D" id="3.90.1200.10">
    <property type="match status" value="1"/>
</dbReference>
<proteinExistence type="predicted"/>
<organism evidence="2 3">
    <name type="scientific">Jannaschia pagri</name>
    <dbReference type="NCBI Taxonomy" id="2829797"/>
    <lineage>
        <taxon>Bacteria</taxon>
        <taxon>Pseudomonadati</taxon>
        <taxon>Pseudomonadota</taxon>
        <taxon>Alphaproteobacteria</taxon>
        <taxon>Rhodobacterales</taxon>
        <taxon>Roseobacteraceae</taxon>
        <taxon>Jannaschia</taxon>
    </lineage>
</organism>
<sequence>MTSNRAATIARFLATTDWAGSQQIALAGDASLRRYIRLAKGADRAMLMDAPPETGEDTRPFLRMAQALRDMGLSTPKIIAENVTDGFVLMEDFGDAIYTTVCAQNPEQEPHLYAAAGAVLAQMQTAPAPDLPAYGPLMPDLAALALDWYAPEARDARDDLTTAMAQVLADTATGPAVLTHRDFHADNLMWLPARSGLARVGLLDFQDAMLGPPEYDLASLIHDPRRPVSADAAKAATQAYITGTGRPIEEVTRGVAVASAQRNLRILGVFARLCLRDGKTHYPDFIPRTWDALTADLRHSALSNLRSVVDAVLPPPTDARLQAIRDRAGQLRGQPHGATP</sequence>
<protein>
    <submittedName>
        <fullName evidence="2">Aminoglycoside phosphotransferase</fullName>
    </submittedName>
</protein>
<evidence type="ECO:0000313" key="3">
    <source>
        <dbReference type="Proteomes" id="UP000786693"/>
    </source>
</evidence>
<reference evidence="2 3" key="1">
    <citation type="submission" date="2021-05" db="EMBL/GenBank/DDBJ databases">
        <title>Bacteria Genome sequencing.</title>
        <authorList>
            <person name="Takabe Y."/>
            <person name="Nakajima Y."/>
            <person name="Suzuki S."/>
            <person name="Shiozaki T."/>
        </authorList>
    </citation>
    <scope>NUCLEOTIDE SEQUENCE [LARGE SCALE GENOMIC DNA]</scope>
    <source>
        <strain evidence="2 3">AI_62</strain>
    </source>
</reference>
<name>A0ABQ4NQM6_9RHOB</name>
<gene>
    <name evidence="2" type="ORF">JANAI62_32080</name>
</gene>
<dbReference type="RefSeq" id="WP_220750074.1">
    <property type="nucleotide sequence ID" value="NZ_BPFH01000006.1"/>
</dbReference>
<comment type="caution">
    <text evidence="2">The sequence shown here is derived from an EMBL/GenBank/DDBJ whole genome shotgun (WGS) entry which is preliminary data.</text>
</comment>
<keyword evidence="3" id="KW-1185">Reference proteome</keyword>